<protein>
    <submittedName>
        <fullName evidence="4">Serine endoprotease</fullName>
    </submittedName>
</protein>
<dbReference type="AlphaFoldDB" id="A0A0A7LE29"/>
<keyword evidence="3" id="KW-1133">Transmembrane helix</keyword>
<organism evidence="4 5">
    <name type="scientific">Candidatus Methanoplasma termitum</name>
    <dbReference type="NCBI Taxonomy" id="1577791"/>
    <lineage>
        <taxon>Archaea</taxon>
        <taxon>Methanobacteriati</taxon>
        <taxon>Thermoplasmatota</taxon>
        <taxon>Thermoplasmata</taxon>
        <taxon>Methanomassiliicoccales</taxon>
        <taxon>Methanomassiliicoccaceae</taxon>
        <taxon>Candidatus Methanoplasma</taxon>
    </lineage>
</organism>
<feature type="transmembrane region" description="Helical" evidence="3">
    <location>
        <begin position="6"/>
        <end position="25"/>
    </location>
</feature>
<proteinExistence type="predicted"/>
<keyword evidence="1 4" id="KW-0645">Protease</keyword>
<keyword evidence="5" id="KW-1185">Reference proteome</keyword>
<dbReference type="Gene3D" id="2.40.10.120">
    <property type="match status" value="1"/>
</dbReference>
<evidence type="ECO:0000313" key="4">
    <source>
        <dbReference type="EMBL" id="AIZ57243.1"/>
    </source>
</evidence>
<evidence type="ECO:0000256" key="1">
    <source>
        <dbReference type="ARBA" id="ARBA00022670"/>
    </source>
</evidence>
<dbReference type="PANTHER" id="PTHR43343:SF3">
    <property type="entry name" value="PROTEASE DO-LIKE 8, CHLOROPLASTIC"/>
    <property type="match status" value="1"/>
</dbReference>
<dbReference type="Proteomes" id="UP000030787">
    <property type="component" value="Chromosome"/>
</dbReference>
<dbReference type="KEGG" id="mear:Mpt1_c13820"/>
<dbReference type="PROSITE" id="PS51257">
    <property type="entry name" value="PROKAR_LIPOPROTEIN"/>
    <property type="match status" value="1"/>
</dbReference>
<keyword evidence="2" id="KW-0378">Hydrolase</keyword>
<accession>A0A0A7LE29</accession>
<dbReference type="InterPro" id="IPR009003">
    <property type="entry name" value="Peptidase_S1_PA"/>
</dbReference>
<gene>
    <name evidence="4" type="ORF">Mpt1_c13820</name>
</gene>
<dbReference type="PANTHER" id="PTHR43343">
    <property type="entry name" value="PEPTIDASE S12"/>
    <property type="match status" value="1"/>
</dbReference>
<sequence>MKKDYLIPISIFLSAILVSCVIVYVTNNDEKPFSGNDAMASAVEIICGEGINEVTGTGFIIDHNGPIVISNSHVVVTNGVVNENIFAVFYNSEEKYPLSVISFDEALDIAVLKFDNAIKTNVFIFGESGRLSYGQNVYAIGNSMGYGLSLSKGIISVPLINVKYSGNERLMIQVDIGLNRGGSGGPLLDEGGKVIGMMTFRLNGGDYLVQGMSYAIPSDVIQKYLDSL</sequence>
<evidence type="ECO:0000256" key="2">
    <source>
        <dbReference type="ARBA" id="ARBA00022801"/>
    </source>
</evidence>
<dbReference type="PRINTS" id="PR00834">
    <property type="entry name" value="PROTEASES2C"/>
</dbReference>
<dbReference type="GO" id="GO:0004252">
    <property type="term" value="F:serine-type endopeptidase activity"/>
    <property type="evidence" value="ECO:0007669"/>
    <property type="project" value="InterPro"/>
</dbReference>
<evidence type="ECO:0000313" key="5">
    <source>
        <dbReference type="Proteomes" id="UP000030787"/>
    </source>
</evidence>
<keyword evidence="3" id="KW-0812">Transmembrane</keyword>
<dbReference type="STRING" id="1577791.Mpt1_c13820"/>
<name>A0A0A7LE29_9ARCH</name>
<keyword evidence="3" id="KW-0472">Membrane</keyword>
<dbReference type="InterPro" id="IPR051201">
    <property type="entry name" value="Chloro_Bact_Ser_Proteases"/>
</dbReference>
<evidence type="ECO:0000256" key="3">
    <source>
        <dbReference type="SAM" id="Phobius"/>
    </source>
</evidence>
<dbReference type="HOGENOM" id="CLU_1212575_0_0_2"/>
<reference evidence="4 5" key="1">
    <citation type="journal article" date="2014" name="Appl. Environ. Microbiol.">
        <title>Comparative Genome Analysis of 'Candidatus Methanoplasma termitum' Indicates a New Mode of Energy Metabolism in the Seventh Order of Methanogens.</title>
        <authorList>
            <person name="Lang K."/>
            <person name="Schuldes J."/>
            <person name="Klingl A."/>
            <person name="Poehlein A."/>
            <person name="Daniel R."/>
            <person name="Brune A."/>
        </authorList>
    </citation>
    <scope>NUCLEOTIDE SEQUENCE [LARGE SCALE GENOMIC DNA]</scope>
    <source>
        <strain evidence="5">Mpt1</strain>
    </source>
</reference>
<dbReference type="EMBL" id="CP010070">
    <property type="protein sequence ID" value="AIZ57243.1"/>
    <property type="molecule type" value="Genomic_DNA"/>
</dbReference>
<dbReference type="InterPro" id="IPR001940">
    <property type="entry name" value="Peptidase_S1C"/>
</dbReference>
<dbReference type="SUPFAM" id="SSF50494">
    <property type="entry name" value="Trypsin-like serine proteases"/>
    <property type="match status" value="1"/>
</dbReference>
<dbReference type="Pfam" id="PF13365">
    <property type="entry name" value="Trypsin_2"/>
    <property type="match status" value="1"/>
</dbReference>
<dbReference type="GO" id="GO:0006508">
    <property type="term" value="P:proteolysis"/>
    <property type="evidence" value="ECO:0007669"/>
    <property type="project" value="UniProtKB-KW"/>
</dbReference>